<dbReference type="OrthoDB" id="9794845at2"/>
<evidence type="ECO:0000256" key="7">
    <source>
        <dbReference type="ARBA" id="ARBA00022679"/>
    </source>
</evidence>
<keyword evidence="19" id="KW-1185">Reference proteome</keyword>
<keyword evidence="6" id="KW-0597">Phosphoprotein</keyword>
<dbReference type="FunFam" id="2.10.70.100:FF:000001">
    <property type="entry name" value="Sensory transduction histidine kinase"/>
    <property type="match status" value="1"/>
</dbReference>
<dbReference type="SUPFAM" id="SSF47384">
    <property type="entry name" value="Homodimeric domain of signal transducing histidine kinase"/>
    <property type="match status" value="1"/>
</dbReference>
<dbReference type="CDD" id="cd00130">
    <property type="entry name" value="PAS"/>
    <property type="match status" value="2"/>
</dbReference>
<evidence type="ECO:0000259" key="16">
    <source>
        <dbReference type="PROSITE" id="PS50112"/>
    </source>
</evidence>
<keyword evidence="11 18" id="KW-0418">Kinase</keyword>
<dbReference type="InterPro" id="IPR035965">
    <property type="entry name" value="PAS-like_dom_sf"/>
</dbReference>
<feature type="domain" description="PAS" evidence="16">
    <location>
        <begin position="141"/>
        <end position="213"/>
    </location>
</feature>
<dbReference type="Gene3D" id="2.10.70.100">
    <property type="match status" value="1"/>
</dbReference>
<dbReference type="PANTHER" id="PTHR43304">
    <property type="entry name" value="PHYTOCHROME-LIKE PROTEIN CPH1"/>
    <property type="match status" value="1"/>
</dbReference>
<comment type="subcellular location">
    <subcellularLocation>
        <location evidence="2">Cell inner membrane</location>
        <topology evidence="2">Multi-pass membrane protein</topology>
    </subcellularLocation>
</comment>
<dbReference type="GO" id="GO:0000155">
    <property type="term" value="F:phosphorelay sensor kinase activity"/>
    <property type="evidence" value="ECO:0007669"/>
    <property type="project" value="InterPro"/>
</dbReference>
<feature type="domain" description="PAS" evidence="16">
    <location>
        <begin position="31"/>
        <end position="79"/>
    </location>
</feature>
<protein>
    <recommendedName>
        <fullName evidence="3">histidine kinase</fullName>
        <ecNumber evidence="3">2.7.13.3</ecNumber>
    </recommendedName>
</protein>
<dbReference type="SMART" id="SM00091">
    <property type="entry name" value="PAS"/>
    <property type="match status" value="4"/>
</dbReference>
<evidence type="ECO:0000256" key="5">
    <source>
        <dbReference type="ARBA" id="ARBA00022519"/>
    </source>
</evidence>
<keyword evidence="7 18" id="KW-0808">Transferase</keyword>
<feature type="coiled-coil region" evidence="14">
    <location>
        <begin position="717"/>
        <end position="751"/>
    </location>
</feature>
<dbReference type="InterPro" id="IPR003661">
    <property type="entry name" value="HisK_dim/P_dom"/>
</dbReference>
<organism evidence="18 19">
    <name type="scientific">Nitrolancea hollandica Lb</name>
    <dbReference type="NCBI Taxonomy" id="1129897"/>
    <lineage>
        <taxon>Bacteria</taxon>
        <taxon>Pseudomonadati</taxon>
        <taxon>Thermomicrobiota</taxon>
        <taxon>Thermomicrobia</taxon>
        <taxon>Sphaerobacterales</taxon>
        <taxon>Sphaerobacterineae</taxon>
        <taxon>Sphaerobacteraceae</taxon>
        <taxon>Nitrolancea</taxon>
    </lineage>
</organism>
<dbReference type="FunFam" id="3.30.565.10:FF:000006">
    <property type="entry name" value="Sensor histidine kinase WalK"/>
    <property type="match status" value="1"/>
</dbReference>
<evidence type="ECO:0000256" key="12">
    <source>
        <dbReference type="ARBA" id="ARBA00022989"/>
    </source>
</evidence>
<evidence type="ECO:0000256" key="2">
    <source>
        <dbReference type="ARBA" id="ARBA00004429"/>
    </source>
</evidence>
<dbReference type="Gene3D" id="3.30.565.10">
    <property type="entry name" value="Histidine kinase-like ATPase, C-terminal domain"/>
    <property type="match status" value="1"/>
</dbReference>
<dbReference type="FunFam" id="3.30.450.40:FF:000035">
    <property type="entry name" value="PAS sensor protein"/>
    <property type="match status" value="1"/>
</dbReference>
<dbReference type="Pfam" id="PF01590">
    <property type="entry name" value="GAF"/>
    <property type="match status" value="1"/>
</dbReference>
<dbReference type="EMBL" id="CAGS01000260">
    <property type="protein sequence ID" value="CCF84345.1"/>
    <property type="molecule type" value="Genomic_DNA"/>
</dbReference>
<comment type="caution">
    <text evidence="18">The sequence shown here is derived from an EMBL/GenBank/DDBJ whole genome shotgun (WGS) entry which is preliminary data.</text>
</comment>
<evidence type="ECO:0000256" key="4">
    <source>
        <dbReference type="ARBA" id="ARBA00022475"/>
    </source>
</evidence>
<evidence type="ECO:0000256" key="11">
    <source>
        <dbReference type="ARBA" id="ARBA00022777"/>
    </source>
</evidence>
<evidence type="ECO:0000256" key="8">
    <source>
        <dbReference type="ARBA" id="ARBA00022692"/>
    </source>
</evidence>
<dbReference type="PROSITE" id="PS50109">
    <property type="entry name" value="HIS_KIN"/>
    <property type="match status" value="1"/>
</dbReference>
<evidence type="ECO:0000256" key="10">
    <source>
        <dbReference type="ARBA" id="ARBA00022741"/>
    </source>
</evidence>
<dbReference type="Pfam" id="PF02518">
    <property type="entry name" value="HATPase_c"/>
    <property type="match status" value="1"/>
</dbReference>
<dbReference type="EC" id="2.7.13.3" evidence="3"/>
<evidence type="ECO:0000313" key="18">
    <source>
        <dbReference type="EMBL" id="CCF84345.1"/>
    </source>
</evidence>
<dbReference type="InterPro" id="IPR003594">
    <property type="entry name" value="HATPase_dom"/>
</dbReference>
<keyword evidence="8" id="KW-0812">Transmembrane</keyword>
<evidence type="ECO:0000256" key="14">
    <source>
        <dbReference type="SAM" id="Coils"/>
    </source>
</evidence>
<dbReference type="InterPro" id="IPR036890">
    <property type="entry name" value="HATPase_C_sf"/>
</dbReference>
<keyword evidence="9" id="KW-0677">Repeat</keyword>
<evidence type="ECO:0000259" key="17">
    <source>
        <dbReference type="PROSITE" id="PS50113"/>
    </source>
</evidence>
<feature type="domain" description="PAC" evidence="17">
    <location>
        <begin position="500"/>
        <end position="552"/>
    </location>
</feature>
<dbReference type="InterPro" id="IPR000700">
    <property type="entry name" value="PAS-assoc_C"/>
</dbReference>
<dbReference type="InterPro" id="IPR004358">
    <property type="entry name" value="Sig_transdc_His_kin-like_C"/>
</dbReference>
<proteinExistence type="predicted"/>
<dbReference type="SUPFAM" id="SSF55785">
    <property type="entry name" value="PYP-like sensor domain (PAS domain)"/>
    <property type="match status" value="4"/>
</dbReference>
<name>I4EI33_9BACT</name>
<dbReference type="CDD" id="cd00082">
    <property type="entry name" value="HisKA"/>
    <property type="match status" value="1"/>
</dbReference>
<keyword evidence="5" id="KW-0997">Cell inner membrane</keyword>
<dbReference type="SMART" id="SM00387">
    <property type="entry name" value="HATPase_c"/>
    <property type="match status" value="1"/>
</dbReference>
<keyword evidence="13" id="KW-0472">Membrane</keyword>
<dbReference type="Gene3D" id="3.30.450.40">
    <property type="match status" value="1"/>
</dbReference>
<keyword evidence="4" id="KW-1003">Cell membrane</keyword>
<evidence type="ECO:0000256" key="9">
    <source>
        <dbReference type="ARBA" id="ARBA00022737"/>
    </source>
</evidence>
<dbReference type="RefSeq" id="WP_008478443.1">
    <property type="nucleotide sequence ID" value="NZ_CAGS01000260.1"/>
</dbReference>
<dbReference type="InterPro" id="IPR036097">
    <property type="entry name" value="HisK_dim/P_sf"/>
</dbReference>
<reference evidence="18 19" key="1">
    <citation type="journal article" date="2012" name="ISME J.">
        <title>Nitrification expanded: discovery, physiology and genomics of a nitrite-oxidizing bacterium from the phylum Chloroflexi.</title>
        <authorList>
            <person name="Sorokin D.Y."/>
            <person name="Lucker S."/>
            <person name="Vejmelkova D."/>
            <person name="Kostrikina N.A."/>
            <person name="Kleerebezem R."/>
            <person name="Rijpstra W.I."/>
            <person name="Damste J.S."/>
            <person name="Le Paslier D."/>
            <person name="Muyzer G."/>
            <person name="Wagner M."/>
            <person name="van Loosdrecht M.C."/>
            <person name="Daims H."/>
        </authorList>
    </citation>
    <scope>NUCLEOTIDE SEQUENCE [LARGE SCALE GENOMIC DNA]</scope>
    <source>
        <strain evidence="19">none</strain>
    </source>
</reference>
<dbReference type="GO" id="GO:0000166">
    <property type="term" value="F:nucleotide binding"/>
    <property type="evidence" value="ECO:0007669"/>
    <property type="project" value="UniProtKB-KW"/>
</dbReference>
<dbReference type="SMART" id="SM00388">
    <property type="entry name" value="HisKA"/>
    <property type="match status" value="1"/>
</dbReference>
<feature type="domain" description="PAC" evidence="17">
    <location>
        <begin position="88"/>
        <end position="140"/>
    </location>
</feature>
<feature type="domain" description="PAC" evidence="17">
    <location>
        <begin position="216"/>
        <end position="268"/>
    </location>
</feature>
<dbReference type="InterPro" id="IPR013656">
    <property type="entry name" value="PAS_4"/>
</dbReference>
<evidence type="ECO:0000313" key="19">
    <source>
        <dbReference type="Proteomes" id="UP000004221"/>
    </source>
</evidence>
<sequence length="975" mass="109021">MGLSIRPEDVGVGQLFWVIRDAVIVGDVETGRIVLWNPAASTLFGYSAEEIVGRPIEVLMPPRVRERHQQGLARYREHGHGPVIDSGHQVEVPALRKSGEEITVELSLSPLDPHATEGRFVVALVRDVTERKQAEAQIVKSQQQIAEALRIAQIGNWEWDIQRNIVTWSDELYQIFGLTRETFNANLEGYLERIHPDDRQNSRAIIERAYRESSHYEVEHRIIRADGTIRTVQGMGAIVRDESGQPLRVVGTTQDITDRKRAEEQRTQLLREQAARVEVEAARRQLHNLFMKAPASIAEVRGPEHVFELVNPVFLQTVGRRDPNDLLGKPVRTALPELADQGYFAVLDQVYATGQPFVGTEMPIKIDRDGTLDEDYFNFVAQPLVTRQGDVNGILIHAVEVTALVHERRRVEELAGQLETERAQLETVLRQMPGGLIIAAPSGELILGNEQVEQIWRHHFLPAENIGQYGGYKGFHPDGTALKPEEWPLARSITTGEVVEGEEITIQRGDGTPGTIRMSSAPIKDRSDRIIAGVVTFYDISEQKRIKDTLQLLAEAGEVLTSSLDYETTLASVTRLAVPRLADWCAADLVTEDGQIQRLAVTHVDPAKIELAFEIERRFPPDPDGSQGVPGVIHTGQPAFFPTIPDELLDETVHDTDHLALMRSLGLKSVMIVPLIARGRTLGALSFALAESGRYYDRDDLAMAIHLARRGALAVDNARLYREAQEARARIAAINADLARQADKLAATNKELESFSYSVSHDLRAPLRAIDGFSRILLEEYNPDLPPEAQRYLGLVRQNAGQMGQLIDDLLQFSRLSRKSFNWQDVRPGDLIRDVLTDLGPEIEQRHVEFSIDDLPTCRADPALLRQVFANLLANALKFTQGRPAAVIEIGHRERDGQCVYFVKDNGVGFDMRYADKLFGVFQRLHRSEDYEGTGVGLATVQRIINRHGGRIWADAAVDRGATFYFTLGGRKTRV</sequence>
<evidence type="ECO:0000256" key="3">
    <source>
        <dbReference type="ARBA" id="ARBA00012438"/>
    </source>
</evidence>
<dbReference type="Gene3D" id="1.10.287.130">
    <property type="match status" value="1"/>
</dbReference>
<dbReference type="SUPFAM" id="SSF55874">
    <property type="entry name" value="ATPase domain of HSP90 chaperone/DNA topoisomerase II/histidine kinase"/>
    <property type="match status" value="1"/>
</dbReference>
<dbReference type="InterPro" id="IPR003018">
    <property type="entry name" value="GAF"/>
</dbReference>
<gene>
    <name evidence="18" type="ORF">NITHO_3320013</name>
</gene>
<accession>I4EI33</accession>
<comment type="catalytic activity">
    <reaction evidence="1">
        <text>ATP + protein L-histidine = ADP + protein N-phospho-L-histidine.</text>
        <dbReference type="EC" id="2.7.13.3"/>
    </reaction>
</comment>
<dbReference type="NCBIfam" id="TIGR00229">
    <property type="entry name" value="sensory_box"/>
    <property type="match status" value="2"/>
</dbReference>
<evidence type="ECO:0000256" key="13">
    <source>
        <dbReference type="ARBA" id="ARBA00023136"/>
    </source>
</evidence>
<dbReference type="Pfam" id="PF08447">
    <property type="entry name" value="PAS_3"/>
    <property type="match status" value="1"/>
</dbReference>
<dbReference type="InterPro" id="IPR013655">
    <property type="entry name" value="PAS_fold_3"/>
</dbReference>
<evidence type="ECO:0000259" key="15">
    <source>
        <dbReference type="PROSITE" id="PS50109"/>
    </source>
</evidence>
<keyword evidence="12" id="KW-1133">Transmembrane helix</keyword>
<dbReference type="InterPro" id="IPR000014">
    <property type="entry name" value="PAS"/>
</dbReference>
<dbReference type="Pfam" id="PF08448">
    <property type="entry name" value="PAS_4"/>
    <property type="match status" value="1"/>
</dbReference>
<dbReference type="SMART" id="SM00086">
    <property type="entry name" value="PAC"/>
    <property type="match status" value="3"/>
</dbReference>
<feature type="coiled-coil region" evidence="14">
    <location>
        <begin position="404"/>
        <end position="431"/>
    </location>
</feature>
<dbReference type="InterPro" id="IPR001610">
    <property type="entry name" value="PAC"/>
</dbReference>
<dbReference type="AlphaFoldDB" id="I4EI33"/>
<dbReference type="GO" id="GO:0005886">
    <property type="term" value="C:plasma membrane"/>
    <property type="evidence" value="ECO:0007669"/>
    <property type="project" value="UniProtKB-SubCell"/>
</dbReference>
<evidence type="ECO:0000256" key="6">
    <source>
        <dbReference type="ARBA" id="ARBA00022553"/>
    </source>
</evidence>
<dbReference type="Pfam" id="PF13426">
    <property type="entry name" value="PAS_9"/>
    <property type="match status" value="2"/>
</dbReference>
<dbReference type="InterPro" id="IPR005467">
    <property type="entry name" value="His_kinase_dom"/>
</dbReference>
<dbReference type="InterPro" id="IPR052162">
    <property type="entry name" value="Sensor_kinase/Photoreceptor"/>
</dbReference>
<feature type="domain" description="Histidine kinase" evidence="15">
    <location>
        <begin position="758"/>
        <end position="972"/>
    </location>
</feature>
<evidence type="ECO:0000256" key="1">
    <source>
        <dbReference type="ARBA" id="ARBA00000085"/>
    </source>
</evidence>
<dbReference type="InterPro" id="IPR029016">
    <property type="entry name" value="GAF-like_dom_sf"/>
</dbReference>
<dbReference type="SUPFAM" id="SSF55781">
    <property type="entry name" value="GAF domain-like"/>
    <property type="match status" value="1"/>
</dbReference>
<dbReference type="Gene3D" id="3.30.450.20">
    <property type="entry name" value="PAS domain"/>
    <property type="match status" value="4"/>
</dbReference>
<keyword evidence="10" id="KW-0547">Nucleotide-binding</keyword>
<dbReference type="Pfam" id="PF00512">
    <property type="entry name" value="HisKA"/>
    <property type="match status" value="1"/>
</dbReference>
<dbReference type="SMART" id="SM00065">
    <property type="entry name" value="GAF"/>
    <property type="match status" value="1"/>
</dbReference>
<keyword evidence="14" id="KW-0175">Coiled coil</keyword>
<dbReference type="PROSITE" id="PS50113">
    <property type="entry name" value="PAC"/>
    <property type="match status" value="3"/>
</dbReference>
<dbReference type="PANTHER" id="PTHR43304:SF1">
    <property type="entry name" value="PAC DOMAIN-CONTAINING PROTEIN"/>
    <property type="match status" value="1"/>
</dbReference>
<dbReference type="PRINTS" id="PR00344">
    <property type="entry name" value="BCTRLSENSOR"/>
</dbReference>
<dbReference type="PROSITE" id="PS50112">
    <property type="entry name" value="PAS"/>
    <property type="match status" value="2"/>
</dbReference>
<dbReference type="Proteomes" id="UP000004221">
    <property type="component" value="Unassembled WGS sequence"/>
</dbReference>